<sequence>MATLTIRNLDEATKRALRLRAALHGVSMEEEARRILRAVLLGASFPKGLGTHLRERFQDVAEEAFQLPPRRQPRRPPLPE</sequence>
<dbReference type="InterPro" id="IPR053853">
    <property type="entry name" value="FitA-like_RHH"/>
</dbReference>
<reference evidence="2 3" key="1">
    <citation type="submission" date="2024-09" db="EMBL/GenBank/DDBJ databases">
        <authorList>
            <person name="Sun Q."/>
            <person name="Mori K."/>
        </authorList>
    </citation>
    <scope>NUCLEOTIDE SEQUENCE [LARGE SCALE GENOMIC DNA]</scope>
    <source>
        <strain evidence="2 3">NCAIM B.02340</strain>
    </source>
</reference>
<name>A0ABV6PYS6_9DEIN</name>
<gene>
    <name evidence="2" type="ORF">ACFFFP_02215</name>
</gene>
<evidence type="ECO:0000313" key="3">
    <source>
        <dbReference type="Proteomes" id="UP001589830"/>
    </source>
</evidence>
<evidence type="ECO:0000259" key="1">
    <source>
        <dbReference type="Pfam" id="PF22513"/>
    </source>
</evidence>
<dbReference type="Gene3D" id="1.10.1220.10">
    <property type="entry name" value="Met repressor-like"/>
    <property type="match status" value="1"/>
</dbReference>
<dbReference type="Proteomes" id="UP001589830">
    <property type="component" value="Unassembled WGS sequence"/>
</dbReference>
<organism evidence="2 3">
    <name type="scientific">Thermus composti</name>
    <dbReference type="NCBI Taxonomy" id="532059"/>
    <lineage>
        <taxon>Bacteria</taxon>
        <taxon>Thermotogati</taxon>
        <taxon>Deinococcota</taxon>
        <taxon>Deinococci</taxon>
        <taxon>Thermales</taxon>
        <taxon>Thermaceae</taxon>
        <taxon>Thermus</taxon>
    </lineage>
</organism>
<evidence type="ECO:0000313" key="2">
    <source>
        <dbReference type="EMBL" id="MFC0594996.1"/>
    </source>
</evidence>
<dbReference type="SUPFAM" id="SSF47598">
    <property type="entry name" value="Ribbon-helix-helix"/>
    <property type="match status" value="1"/>
</dbReference>
<dbReference type="Pfam" id="PF22513">
    <property type="entry name" value="FitA-like_RHH"/>
    <property type="match status" value="1"/>
</dbReference>
<comment type="caution">
    <text evidence="2">The sequence shown here is derived from an EMBL/GenBank/DDBJ whole genome shotgun (WGS) entry which is preliminary data.</text>
</comment>
<keyword evidence="3" id="KW-1185">Reference proteome</keyword>
<dbReference type="InterPro" id="IPR013321">
    <property type="entry name" value="Arc_rbn_hlx_hlx"/>
</dbReference>
<dbReference type="RefSeq" id="WP_188845739.1">
    <property type="nucleotide sequence ID" value="NZ_BMPJ01000003.1"/>
</dbReference>
<feature type="domain" description="Antitoxin FitA-like ribbon-helix-helix" evidence="1">
    <location>
        <begin position="2"/>
        <end position="39"/>
    </location>
</feature>
<proteinExistence type="predicted"/>
<dbReference type="EMBL" id="JBHLTW010000006">
    <property type="protein sequence ID" value="MFC0594996.1"/>
    <property type="molecule type" value="Genomic_DNA"/>
</dbReference>
<dbReference type="InterPro" id="IPR010985">
    <property type="entry name" value="Ribbon_hlx_hlx"/>
</dbReference>
<protein>
    <submittedName>
        <fullName evidence="2">Plasmid stabilization protein</fullName>
    </submittedName>
</protein>
<accession>A0ABV6PYS6</accession>